<evidence type="ECO:0000256" key="1">
    <source>
        <dbReference type="SAM" id="MobiDB-lite"/>
    </source>
</evidence>
<protein>
    <submittedName>
        <fullName evidence="2">Uncharacterized protein</fullName>
    </submittedName>
</protein>
<feature type="region of interest" description="Disordered" evidence="1">
    <location>
        <begin position="115"/>
        <end position="139"/>
    </location>
</feature>
<comment type="caution">
    <text evidence="2">The sequence shown here is derived from an EMBL/GenBank/DDBJ whole genome shotgun (WGS) entry which is preliminary data.</text>
</comment>
<proteinExistence type="predicted"/>
<sequence length="139" mass="15662">MVPAGASAQTKAVDVAKPFEEQRRQVLADLNEDKYREISVEDRSAVTAALGRILQHLQTQPDPAQLPEHNRVAVFNDQSLINTILTQAAADSRLICRRERTVGSNMPQNNCLTVAERRRQKNNAQDSVMRMQRTPKKVE</sequence>
<dbReference type="EMBL" id="LLXS01000018">
    <property type="protein sequence ID" value="KRG42550.1"/>
    <property type="molecule type" value="Genomic_DNA"/>
</dbReference>
<keyword evidence="3" id="KW-1185">Reference proteome</keyword>
<dbReference type="AlphaFoldDB" id="A0A0R0AC98"/>
<evidence type="ECO:0000313" key="3">
    <source>
        <dbReference type="Proteomes" id="UP000050836"/>
    </source>
</evidence>
<evidence type="ECO:0000313" key="2">
    <source>
        <dbReference type="EMBL" id="KRG42550.1"/>
    </source>
</evidence>
<gene>
    <name evidence="2" type="ORF">ARC78_09300</name>
</gene>
<accession>A0A0R0AC98</accession>
<reference evidence="2 3" key="1">
    <citation type="submission" date="2015-10" db="EMBL/GenBank/DDBJ databases">
        <title>Genome sequencing and analysis of members of genus Stenotrophomonas.</title>
        <authorList>
            <person name="Patil P.P."/>
            <person name="Midha S."/>
            <person name="Patil P.B."/>
        </authorList>
    </citation>
    <scope>NUCLEOTIDE SEQUENCE [LARGE SCALE GENOMIC DNA]</scope>
    <source>
        <strain evidence="2 3">JCM 9942</strain>
    </source>
</reference>
<dbReference type="Proteomes" id="UP000050836">
    <property type="component" value="Unassembled WGS sequence"/>
</dbReference>
<name>A0A0R0AC98_9GAMM</name>
<organism evidence="2 3">
    <name type="scientific">Stenotrophomonas pictorum JCM 9942</name>
    <dbReference type="NCBI Taxonomy" id="1236960"/>
    <lineage>
        <taxon>Bacteria</taxon>
        <taxon>Pseudomonadati</taxon>
        <taxon>Pseudomonadota</taxon>
        <taxon>Gammaproteobacteria</taxon>
        <taxon>Lysobacterales</taxon>
        <taxon>Lysobacteraceae</taxon>
        <taxon>Stenotrophomonas</taxon>
    </lineage>
</organism>